<dbReference type="RefSeq" id="WP_269895933.1">
    <property type="nucleotide sequence ID" value="NZ_JAPZPY010000011.1"/>
</dbReference>
<gene>
    <name evidence="4" type="ORF">O6P37_21160</name>
</gene>
<dbReference type="SUPFAM" id="SSF52540">
    <property type="entry name" value="P-loop containing nucleoside triphosphate hydrolases"/>
    <property type="match status" value="1"/>
</dbReference>
<dbReference type="InterPro" id="IPR036388">
    <property type="entry name" value="WH-like_DNA-bd_sf"/>
</dbReference>
<dbReference type="InterPro" id="IPR027417">
    <property type="entry name" value="P-loop_NTPase"/>
</dbReference>
<dbReference type="EMBL" id="JAPZPY010000011">
    <property type="protein sequence ID" value="MCZ8381384.1"/>
    <property type="molecule type" value="Genomic_DNA"/>
</dbReference>
<evidence type="ECO:0000313" key="5">
    <source>
        <dbReference type="Proteomes" id="UP001142153"/>
    </source>
</evidence>
<dbReference type="PANTHER" id="PTHR16305">
    <property type="entry name" value="TESTICULAR SOLUBLE ADENYLYL CYCLASE"/>
    <property type="match status" value="1"/>
</dbReference>
<sequence length="873" mass="92448">MISGNSLMGRENELALIRRALGGGGGYAGVVIVGAAGVGKTRLAREVLARSATANDRVAWVVGTESARPLPLGAFSATISPAMSEALTSVRRLINSFVPQHRHGRVLVGVDDAHLLDGLSAHVVHQLAQSAGVRLVVTVRAGAEEPDAVTALWKDGLLARLDLEPLSAEATSTLIEKTLEGPVDSRTARRFWKLTGGNALYLLQLLKDQVAAGRIRQVAGVWMWDGDVAVSQGITDMVGRQLGSLTPGPALVVDLLSQCEPLNVDVLCDLAQRSDLETAEQMRLVNVERTPAGLTARLAHPLYGELRRAAAGEMYLSSLRGKLARRLGEQSDGDMQATVRRALLTLESDLPPDPQLYLEAARHELALLDPDAADRFATAAAEAGAPEAAPLRAMTMILLGCGDRAEEVLSEIGTGDRADSHHWATLRAANLTWLLGRPRDAVTILEALAAGPETDAELAARLAIEAGVDAVLGRCVAAEQKAHAALDTGSLTDLHAMLASIALMMALGALGRGEEIDELATRAIERAVTSFESSQMRFWFGGVHGRACRLNGRIDECVRWADELAESARDVPGLAHANLASLRAHAMLSRGAMRDAAKLLHEALAGAEQHGVTSGLRAASCFGLAEAHAKLGEADAARHALEEARRCVPDDYVYMQTNLSLATGWTLAAGGELAEAVKVAHAAAGDARDRGQPTHELACVQAIVLWGDTSMTKRARELADSLRLPLADVVARHAEALEADDGAGLLDASMDYQAGGDRAAAADCAAQAAVAYTRSGQSRRGKYAATLAAQIADDCGGLCTPALRNPAGQPLTPRQREIVELVCADLSNREIADRLVMSVRSVEGHIYRACQRVGASSREELARIVRRGPLSGW</sequence>
<proteinExistence type="predicted"/>
<dbReference type="Proteomes" id="UP001142153">
    <property type="component" value="Unassembled WGS sequence"/>
</dbReference>
<dbReference type="Gene3D" id="3.40.50.300">
    <property type="entry name" value="P-loop containing nucleotide triphosphate hydrolases"/>
    <property type="match status" value="1"/>
</dbReference>
<dbReference type="SUPFAM" id="SSF46894">
    <property type="entry name" value="C-terminal effector domain of the bipartite response regulators"/>
    <property type="match status" value="1"/>
</dbReference>
<dbReference type="Pfam" id="PF00196">
    <property type="entry name" value="GerE"/>
    <property type="match status" value="1"/>
</dbReference>
<dbReference type="SMART" id="SM00421">
    <property type="entry name" value="HTH_LUXR"/>
    <property type="match status" value="1"/>
</dbReference>
<protein>
    <submittedName>
        <fullName evidence="4">LuxR C-terminal-related transcriptional regulator</fullName>
    </submittedName>
</protein>
<organism evidence="4 5">
    <name type="scientific">Mycobacterium hippophais</name>
    <dbReference type="NCBI Taxonomy" id="3016340"/>
    <lineage>
        <taxon>Bacteria</taxon>
        <taxon>Bacillati</taxon>
        <taxon>Actinomycetota</taxon>
        <taxon>Actinomycetes</taxon>
        <taxon>Mycobacteriales</taxon>
        <taxon>Mycobacteriaceae</taxon>
        <taxon>Mycobacterium</taxon>
    </lineage>
</organism>
<name>A0ABT4PY65_9MYCO</name>
<dbReference type="CDD" id="cd06170">
    <property type="entry name" value="LuxR_C_like"/>
    <property type="match status" value="1"/>
</dbReference>
<dbReference type="PROSITE" id="PS50043">
    <property type="entry name" value="HTH_LUXR_2"/>
    <property type="match status" value="1"/>
</dbReference>
<feature type="domain" description="HTH luxR-type" evidence="3">
    <location>
        <begin position="804"/>
        <end position="869"/>
    </location>
</feature>
<dbReference type="InterPro" id="IPR041664">
    <property type="entry name" value="AAA_16"/>
</dbReference>
<keyword evidence="1" id="KW-0547">Nucleotide-binding</keyword>
<dbReference type="SUPFAM" id="SSF48452">
    <property type="entry name" value="TPR-like"/>
    <property type="match status" value="1"/>
</dbReference>
<dbReference type="InterPro" id="IPR000792">
    <property type="entry name" value="Tscrpt_reg_LuxR_C"/>
</dbReference>
<dbReference type="Pfam" id="PF13191">
    <property type="entry name" value="AAA_16"/>
    <property type="match status" value="1"/>
</dbReference>
<dbReference type="InterPro" id="IPR016032">
    <property type="entry name" value="Sig_transdc_resp-reg_C-effctor"/>
</dbReference>
<dbReference type="Gene3D" id="1.25.40.10">
    <property type="entry name" value="Tetratricopeptide repeat domain"/>
    <property type="match status" value="1"/>
</dbReference>
<comment type="caution">
    <text evidence="4">The sequence shown here is derived from an EMBL/GenBank/DDBJ whole genome shotgun (WGS) entry which is preliminary data.</text>
</comment>
<keyword evidence="2" id="KW-0067">ATP-binding</keyword>
<accession>A0ABT4PY65</accession>
<evidence type="ECO:0000259" key="3">
    <source>
        <dbReference type="PROSITE" id="PS50043"/>
    </source>
</evidence>
<dbReference type="InterPro" id="IPR011990">
    <property type="entry name" value="TPR-like_helical_dom_sf"/>
</dbReference>
<keyword evidence="5" id="KW-1185">Reference proteome</keyword>
<dbReference type="Gene3D" id="1.10.10.10">
    <property type="entry name" value="Winged helix-like DNA-binding domain superfamily/Winged helix DNA-binding domain"/>
    <property type="match status" value="1"/>
</dbReference>
<dbReference type="PANTHER" id="PTHR16305:SF28">
    <property type="entry name" value="GUANYLATE CYCLASE DOMAIN-CONTAINING PROTEIN"/>
    <property type="match status" value="1"/>
</dbReference>
<evidence type="ECO:0000256" key="2">
    <source>
        <dbReference type="ARBA" id="ARBA00022840"/>
    </source>
</evidence>
<dbReference type="PROSITE" id="PS00622">
    <property type="entry name" value="HTH_LUXR_1"/>
    <property type="match status" value="1"/>
</dbReference>
<evidence type="ECO:0000256" key="1">
    <source>
        <dbReference type="ARBA" id="ARBA00022741"/>
    </source>
</evidence>
<reference evidence="4" key="1">
    <citation type="submission" date="2022-12" db="EMBL/GenBank/DDBJ databases">
        <authorList>
            <person name="Deng Y."/>
            <person name="Zhang Y.-Q."/>
        </authorList>
    </citation>
    <scope>NUCLEOTIDE SEQUENCE</scope>
    <source>
        <strain evidence="4">CPCC 205372</strain>
    </source>
</reference>
<evidence type="ECO:0000313" key="4">
    <source>
        <dbReference type="EMBL" id="MCZ8381384.1"/>
    </source>
</evidence>